<comment type="similarity">
    <text evidence="1">Belongs to the heat shock protein 70 family.</text>
</comment>
<dbReference type="InterPro" id="IPR013126">
    <property type="entry name" value="Hsp_70_fam"/>
</dbReference>
<keyword evidence="3" id="KW-0067">ATP-binding</keyword>
<comment type="caution">
    <text evidence="5">The sequence shown here is derived from an EMBL/GenBank/DDBJ whole genome shotgun (WGS) entry which is preliminary data.</text>
</comment>
<dbReference type="SUPFAM" id="SSF100920">
    <property type="entry name" value="Heat shock protein 70kD (HSP70), peptide-binding domain"/>
    <property type="match status" value="1"/>
</dbReference>
<dbReference type="AlphaFoldDB" id="A0A2A6RQ96"/>
<dbReference type="InterPro" id="IPR029047">
    <property type="entry name" value="HSP70_peptide-bd_sf"/>
</dbReference>
<protein>
    <recommendedName>
        <fullName evidence="7">Molecular chaperone DnaK</fullName>
    </recommendedName>
</protein>
<dbReference type="Pfam" id="PF00012">
    <property type="entry name" value="HSP70"/>
    <property type="match status" value="1"/>
</dbReference>
<organism evidence="5 6">
    <name type="scientific">Candidatus Viridilinea mediisalina</name>
    <dbReference type="NCBI Taxonomy" id="2024553"/>
    <lineage>
        <taxon>Bacteria</taxon>
        <taxon>Bacillati</taxon>
        <taxon>Chloroflexota</taxon>
        <taxon>Chloroflexia</taxon>
        <taxon>Chloroflexales</taxon>
        <taxon>Chloroflexineae</taxon>
        <taxon>Oscillochloridaceae</taxon>
        <taxon>Candidatus Viridilinea</taxon>
    </lineage>
</organism>
<dbReference type="Gene3D" id="3.90.640.10">
    <property type="entry name" value="Actin, Chain A, domain 4"/>
    <property type="match status" value="1"/>
</dbReference>
<keyword evidence="4" id="KW-0143">Chaperone</keyword>
<dbReference type="Gene3D" id="3.30.420.40">
    <property type="match status" value="2"/>
</dbReference>
<dbReference type="Proteomes" id="UP000220527">
    <property type="component" value="Unassembled WGS sequence"/>
</dbReference>
<proteinExistence type="inferred from homology"/>
<evidence type="ECO:0000313" key="5">
    <source>
        <dbReference type="EMBL" id="PDW05070.1"/>
    </source>
</evidence>
<dbReference type="GO" id="GO:0005524">
    <property type="term" value="F:ATP binding"/>
    <property type="evidence" value="ECO:0007669"/>
    <property type="project" value="UniProtKB-KW"/>
</dbReference>
<gene>
    <name evidence="5" type="ORF">CJ255_00315</name>
</gene>
<evidence type="ECO:0000256" key="3">
    <source>
        <dbReference type="ARBA" id="ARBA00022840"/>
    </source>
</evidence>
<keyword evidence="6" id="KW-1185">Reference proteome</keyword>
<accession>A0A2A6RQ96</accession>
<name>A0A2A6RQ96_9CHLR</name>
<dbReference type="PANTHER" id="PTHR19375">
    <property type="entry name" value="HEAT SHOCK PROTEIN 70KDA"/>
    <property type="match status" value="1"/>
</dbReference>
<evidence type="ECO:0000313" key="6">
    <source>
        <dbReference type="Proteomes" id="UP000220527"/>
    </source>
</evidence>
<dbReference type="InterPro" id="IPR043129">
    <property type="entry name" value="ATPase_NBD"/>
</dbReference>
<keyword evidence="2" id="KW-0547">Nucleotide-binding</keyword>
<dbReference type="FunFam" id="3.90.640.10:FF:000003">
    <property type="entry name" value="Molecular chaperone DnaK"/>
    <property type="match status" value="1"/>
</dbReference>
<evidence type="ECO:0000256" key="4">
    <source>
        <dbReference type="ARBA" id="ARBA00023186"/>
    </source>
</evidence>
<evidence type="ECO:0000256" key="2">
    <source>
        <dbReference type="ARBA" id="ARBA00022741"/>
    </source>
</evidence>
<dbReference type="OrthoDB" id="9766019at2"/>
<evidence type="ECO:0008006" key="7">
    <source>
        <dbReference type="Google" id="ProtNLM"/>
    </source>
</evidence>
<evidence type="ECO:0000256" key="1">
    <source>
        <dbReference type="ARBA" id="ARBA00007381"/>
    </source>
</evidence>
<sequence length="372" mass="40253">MLRIVAEPTAAAMAYDGVDLSTDQALAVYDLGAGTFDVSLLIASDGVVEVVAINGDTTLGGDDFDERIVSYLIDYIRQTNQVDLSRDLSARVRLKEAAEKAKIALSGIETVNIYVPFLYSNAGAVCHLDFELTRTQFAEMTADLVKKTIEYCRAAQKDAGNGWRTYVDSFELLLVGLSTKIPHVRQAVQDLFDVEPRRGIDPDEAVALGVAIQAGVISHSVNNVLLLDVAPKTLGIEGEGGVMIPIIERNTTIPTQKSETLSTMRDIQTSVIIHILQGESGHAHENVSLGKLLVVGVSPAPRGIPQIEVTFNIDQNGTLEVTATDKATRGTTRKTIHYKHPAESNAALDEDHEIDKLNLPIVLPKKDEATNS</sequence>
<dbReference type="SUPFAM" id="SSF53067">
    <property type="entry name" value="Actin-like ATPase domain"/>
    <property type="match status" value="1"/>
</dbReference>
<dbReference type="GO" id="GO:0140662">
    <property type="term" value="F:ATP-dependent protein folding chaperone"/>
    <property type="evidence" value="ECO:0007669"/>
    <property type="project" value="InterPro"/>
</dbReference>
<dbReference type="EMBL" id="NQWI01000001">
    <property type="protein sequence ID" value="PDW05070.1"/>
    <property type="molecule type" value="Genomic_DNA"/>
</dbReference>
<dbReference type="Gene3D" id="2.60.34.10">
    <property type="entry name" value="Substrate Binding Domain Of DNAk, Chain A, domain 1"/>
    <property type="match status" value="1"/>
</dbReference>
<reference evidence="6" key="1">
    <citation type="submission" date="2017-08" db="EMBL/GenBank/DDBJ databases">
        <authorList>
            <person name="Grouzdev D.S."/>
            <person name="Gaisin V.A."/>
            <person name="Rysina M.S."/>
            <person name="Gorlenko V.M."/>
        </authorList>
    </citation>
    <scope>NUCLEOTIDE SEQUENCE [LARGE SCALE GENOMIC DNA]</scope>
    <source>
        <strain evidence="6">Kir15-3F</strain>
    </source>
</reference>